<accession>A0ABT0G2I8</accession>
<evidence type="ECO:0000313" key="1">
    <source>
        <dbReference type="EMBL" id="MCK2218628.1"/>
    </source>
</evidence>
<proteinExistence type="predicted"/>
<dbReference type="EMBL" id="JAKRKC020000002">
    <property type="protein sequence ID" value="MCK2218628.1"/>
    <property type="molecule type" value="Genomic_DNA"/>
</dbReference>
<dbReference type="Proteomes" id="UP001317259">
    <property type="component" value="Unassembled WGS sequence"/>
</dbReference>
<evidence type="ECO:0000313" key="2">
    <source>
        <dbReference type="Proteomes" id="UP001317259"/>
    </source>
</evidence>
<organism evidence="1 2">
    <name type="scientific">Actinomadura luzonensis</name>
    <dbReference type="NCBI Taxonomy" id="2805427"/>
    <lineage>
        <taxon>Bacteria</taxon>
        <taxon>Bacillati</taxon>
        <taxon>Actinomycetota</taxon>
        <taxon>Actinomycetes</taxon>
        <taxon>Streptosporangiales</taxon>
        <taxon>Thermomonosporaceae</taxon>
        <taxon>Actinomadura</taxon>
    </lineage>
</organism>
<protein>
    <submittedName>
        <fullName evidence="1">Uncharacterized protein</fullName>
    </submittedName>
</protein>
<reference evidence="1 2" key="1">
    <citation type="submission" date="2022-04" db="EMBL/GenBank/DDBJ databases">
        <title>Genome draft of Actinomadura sp. ATCC 31491.</title>
        <authorList>
            <person name="Shi X."/>
            <person name="Du Y."/>
        </authorList>
    </citation>
    <scope>NUCLEOTIDE SEQUENCE [LARGE SCALE GENOMIC DNA]</scope>
    <source>
        <strain evidence="1 2">ATCC 31491</strain>
    </source>
</reference>
<dbReference type="RefSeq" id="WP_242383771.1">
    <property type="nucleotide sequence ID" value="NZ_JAKRKC020000002.1"/>
</dbReference>
<gene>
    <name evidence="1" type="ORF">MF672_033250</name>
</gene>
<comment type="caution">
    <text evidence="1">The sequence shown here is derived from an EMBL/GenBank/DDBJ whole genome shotgun (WGS) entry which is preliminary data.</text>
</comment>
<keyword evidence="2" id="KW-1185">Reference proteome</keyword>
<name>A0ABT0G2I8_9ACTN</name>
<sequence>MLDAGPGRFAAALADVERRLDARIDDLVARRDTLRRLATGDRALLPEHVLAKLDRAAAELGCTDDDVRMAREGLVLVRALVPEGFDDYLAHPSLRPVPAGLRARADAALRYGLLARHGQERPAWARLRTLVEARMRAAGTALS</sequence>